<dbReference type="PANTHER" id="PTHR45138">
    <property type="entry name" value="REGULATORY COMPONENTS OF SENSORY TRANSDUCTION SYSTEM"/>
    <property type="match status" value="1"/>
</dbReference>
<reference evidence="7 8" key="1">
    <citation type="journal article" date="2016" name="C (Basel)">
        <title>Selective Growth of and Electricity Production by Marine Exoelectrogenic Bacteria in Self-Aggregated Hydrogel of Microbially Reduced Graphene Oxide.</title>
        <authorList>
            <person name="Yoshida N."/>
            <person name="Goto Y."/>
            <person name="Miyata Y."/>
        </authorList>
    </citation>
    <scope>NUCLEOTIDE SEQUENCE [LARGE SCALE GENOMIC DNA]</scope>
    <source>
        <strain evidence="7 8">NIT-T3</strain>
    </source>
</reference>
<evidence type="ECO:0000256" key="2">
    <source>
        <dbReference type="ARBA" id="ARBA00034247"/>
    </source>
</evidence>
<evidence type="ECO:0000256" key="1">
    <source>
        <dbReference type="ARBA" id="ARBA00012528"/>
    </source>
</evidence>
<dbReference type="Pfam" id="PF00072">
    <property type="entry name" value="Response_reg"/>
    <property type="match status" value="1"/>
</dbReference>
<feature type="domain" description="Response regulatory" evidence="5">
    <location>
        <begin position="9"/>
        <end position="123"/>
    </location>
</feature>
<name>A0ABN6E2F8_9BACT</name>
<dbReference type="PANTHER" id="PTHR45138:SF9">
    <property type="entry name" value="DIGUANYLATE CYCLASE DGCM-RELATED"/>
    <property type="match status" value="1"/>
</dbReference>
<proteinExistence type="predicted"/>
<feature type="coiled-coil region" evidence="4">
    <location>
        <begin position="130"/>
        <end position="160"/>
    </location>
</feature>
<dbReference type="CDD" id="cd01949">
    <property type="entry name" value="GGDEF"/>
    <property type="match status" value="1"/>
</dbReference>
<sequence>MPTNNDQPRVLVVDDEPLVRATLAQALHDEGFSVAQANGPEQALELFKSQPFPVVFADAVMPGISGIGLLQKIKEADPDTQVILMAGQGSLDTAIMALRFGANEYVMKPFDNITQVADMARQSLDKLQQIRENELQIAELQRQIVQLEAANREFKELSIRDGLTGLFNHRYLLASLAVEVSRAERHGREFSVIFLDLDHFKQYNDSHGHPQGDQLLKTLGLIIRERLRTADILARYGGEEFTVILPETPKADAVKVARSIRSLIECYPFPGCETQPGGNVTASLGVASFPSDGTDSKSLLEMADKALYRAKQEGRNRVCVAGQ</sequence>
<dbReference type="EC" id="2.7.7.65" evidence="1"/>
<dbReference type="SUPFAM" id="SSF55073">
    <property type="entry name" value="Nucleotide cyclase"/>
    <property type="match status" value="1"/>
</dbReference>
<keyword evidence="8" id="KW-1185">Reference proteome</keyword>
<dbReference type="Gene3D" id="3.40.50.2300">
    <property type="match status" value="1"/>
</dbReference>
<evidence type="ECO:0000313" key="8">
    <source>
        <dbReference type="Proteomes" id="UP001319827"/>
    </source>
</evidence>
<keyword evidence="4" id="KW-0175">Coiled coil</keyword>
<organism evidence="7 8">
    <name type="scientific">Desulfuromonas versatilis</name>
    <dbReference type="NCBI Taxonomy" id="2802975"/>
    <lineage>
        <taxon>Bacteria</taxon>
        <taxon>Pseudomonadati</taxon>
        <taxon>Thermodesulfobacteriota</taxon>
        <taxon>Desulfuromonadia</taxon>
        <taxon>Desulfuromonadales</taxon>
        <taxon>Desulfuromonadaceae</taxon>
        <taxon>Desulfuromonas</taxon>
    </lineage>
</organism>
<dbReference type="InterPro" id="IPR011006">
    <property type="entry name" value="CheY-like_superfamily"/>
</dbReference>
<gene>
    <name evidence="7" type="ORF">DESUT3_30780</name>
</gene>
<dbReference type="NCBIfam" id="TIGR00254">
    <property type="entry name" value="GGDEF"/>
    <property type="match status" value="1"/>
</dbReference>
<evidence type="ECO:0000259" key="6">
    <source>
        <dbReference type="PROSITE" id="PS50887"/>
    </source>
</evidence>
<dbReference type="Gene3D" id="3.30.70.270">
    <property type="match status" value="1"/>
</dbReference>
<dbReference type="InterPro" id="IPR029787">
    <property type="entry name" value="Nucleotide_cyclase"/>
</dbReference>
<dbReference type="InterPro" id="IPR043128">
    <property type="entry name" value="Rev_trsase/Diguanyl_cyclase"/>
</dbReference>
<dbReference type="PROSITE" id="PS50110">
    <property type="entry name" value="RESPONSE_REGULATORY"/>
    <property type="match status" value="1"/>
</dbReference>
<evidence type="ECO:0000256" key="4">
    <source>
        <dbReference type="SAM" id="Coils"/>
    </source>
</evidence>
<dbReference type="SMART" id="SM00267">
    <property type="entry name" value="GGDEF"/>
    <property type="match status" value="1"/>
</dbReference>
<dbReference type="RefSeq" id="WP_221249396.1">
    <property type="nucleotide sequence ID" value="NZ_AP024355.1"/>
</dbReference>
<dbReference type="Pfam" id="PF00990">
    <property type="entry name" value="GGDEF"/>
    <property type="match status" value="1"/>
</dbReference>
<dbReference type="SMART" id="SM00448">
    <property type="entry name" value="REC"/>
    <property type="match status" value="1"/>
</dbReference>
<evidence type="ECO:0000313" key="7">
    <source>
        <dbReference type="EMBL" id="BCR06009.1"/>
    </source>
</evidence>
<dbReference type="PROSITE" id="PS50887">
    <property type="entry name" value="GGDEF"/>
    <property type="match status" value="1"/>
</dbReference>
<dbReference type="EMBL" id="AP024355">
    <property type="protein sequence ID" value="BCR06009.1"/>
    <property type="molecule type" value="Genomic_DNA"/>
</dbReference>
<evidence type="ECO:0000256" key="3">
    <source>
        <dbReference type="PROSITE-ProRule" id="PRU00169"/>
    </source>
</evidence>
<feature type="modified residue" description="4-aspartylphosphate" evidence="3">
    <location>
        <position position="58"/>
    </location>
</feature>
<dbReference type="Proteomes" id="UP001319827">
    <property type="component" value="Chromosome"/>
</dbReference>
<comment type="catalytic activity">
    <reaction evidence="2">
        <text>2 GTP = 3',3'-c-di-GMP + 2 diphosphate</text>
        <dbReference type="Rhea" id="RHEA:24898"/>
        <dbReference type="ChEBI" id="CHEBI:33019"/>
        <dbReference type="ChEBI" id="CHEBI:37565"/>
        <dbReference type="ChEBI" id="CHEBI:58805"/>
        <dbReference type="EC" id="2.7.7.65"/>
    </reaction>
</comment>
<dbReference type="InterPro" id="IPR001789">
    <property type="entry name" value="Sig_transdc_resp-reg_receiver"/>
</dbReference>
<keyword evidence="3" id="KW-0597">Phosphoprotein</keyword>
<reference evidence="7 8" key="2">
    <citation type="journal article" date="2021" name="Int. J. Syst. Evol. Microbiol.">
        <title>Isolation and Polyphasic Characterization of Desulfuromonas versatilis sp. Nov., an Electrogenic Bacteria Capable of Versatile Metabolism Isolated from a Graphene Oxide-Reducing Enrichment Culture.</title>
        <authorList>
            <person name="Xie L."/>
            <person name="Yoshida N."/>
            <person name="Ishii S."/>
            <person name="Meng L."/>
        </authorList>
    </citation>
    <scope>NUCLEOTIDE SEQUENCE [LARGE SCALE GENOMIC DNA]</scope>
    <source>
        <strain evidence="7 8">NIT-T3</strain>
    </source>
</reference>
<feature type="domain" description="GGDEF" evidence="6">
    <location>
        <begin position="188"/>
        <end position="323"/>
    </location>
</feature>
<dbReference type="SUPFAM" id="SSF52172">
    <property type="entry name" value="CheY-like"/>
    <property type="match status" value="1"/>
</dbReference>
<protein>
    <recommendedName>
        <fullName evidence="1">diguanylate cyclase</fullName>
        <ecNumber evidence="1">2.7.7.65</ecNumber>
    </recommendedName>
</protein>
<dbReference type="InterPro" id="IPR000160">
    <property type="entry name" value="GGDEF_dom"/>
</dbReference>
<dbReference type="InterPro" id="IPR050469">
    <property type="entry name" value="Diguanylate_Cyclase"/>
</dbReference>
<evidence type="ECO:0000259" key="5">
    <source>
        <dbReference type="PROSITE" id="PS50110"/>
    </source>
</evidence>
<accession>A0ABN6E2F8</accession>